<evidence type="ECO:0000313" key="2">
    <source>
        <dbReference type="Proteomes" id="UP001576784"/>
    </source>
</evidence>
<comment type="caution">
    <text evidence="1">The sequence shown here is derived from an EMBL/GenBank/DDBJ whole genome shotgun (WGS) entry which is preliminary data.</text>
</comment>
<protein>
    <recommendedName>
        <fullName evidence="3">C2H2-type domain-containing protein</fullName>
    </recommendedName>
</protein>
<keyword evidence="2" id="KW-1185">Reference proteome</keyword>
<gene>
    <name evidence="1" type="ORF">ACE1CI_05905</name>
</gene>
<reference evidence="1 2" key="1">
    <citation type="submission" date="2024-09" db="EMBL/GenBank/DDBJ databases">
        <title>Floridaenema gen nov. (Aerosakkonemataceae, Aerosakkonematales ord. nov., Cyanobacteria) from benthic tropical and subtropical fresh waters, with the description of four new species.</title>
        <authorList>
            <person name="Moretto J.A."/>
            <person name="Berthold D.E."/>
            <person name="Lefler F.W."/>
            <person name="Huang I.-S."/>
            <person name="Laughinghouse H. IV."/>
        </authorList>
    </citation>
    <scope>NUCLEOTIDE SEQUENCE [LARGE SCALE GENOMIC DNA]</scope>
    <source>
        <strain evidence="1 2">BLCC-F50</strain>
    </source>
</reference>
<name>A0ABV4XLA7_9CYAN</name>
<dbReference type="Proteomes" id="UP001576784">
    <property type="component" value="Unassembled WGS sequence"/>
</dbReference>
<dbReference type="RefSeq" id="WP_413262134.1">
    <property type="nucleotide sequence ID" value="NZ_JBHFNR010000037.1"/>
</dbReference>
<evidence type="ECO:0008006" key="3">
    <source>
        <dbReference type="Google" id="ProtNLM"/>
    </source>
</evidence>
<organism evidence="1 2">
    <name type="scientific">Floridaenema flaviceps BLCC-F50</name>
    <dbReference type="NCBI Taxonomy" id="3153642"/>
    <lineage>
        <taxon>Bacteria</taxon>
        <taxon>Bacillati</taxon>
        <taxon>Cyanobacteriota</taxon>
        <taxon>Cyanophyceae</taxon>
        <taxon>Oscillatoriophycideae</taxon>
        <taxon>Aerosakkonematales</taxon>
        <taxon>Aerosakkonemataceae</taxon>
        <taxon>Floridanema</taxon>
        <taxon>Floridanema flaviceps</taxon>
    </lineage>
</organism>
<sequence length="109" mass="12644">MSNREVILSVNRRRFKCENCGKPFSEGLDFVPKKKSFTHRYAESITQQVVHSDIKNVGDNNGLTAEEVESMVIYFTKYMLPIDLSNLRRLGIDEISLVKGQSKLFFLYY</sequence>
<evidence type="ECO:0000313" key="1">
    <source>
        <dbReference type="EMBL" id="MFB2892461.1"/>
    </source>
</evidence>
<accession>A0ABV4XLA7</accession>
<proteinExistence type="predicted"/>
<dbReference type="EMBL" id="JBHFNR010000037">
    <property type="protein sequence ID" value="MFB2892461.1"/>
    <property type="molecule type" value="Genomic_DNA"/>
</dbReference>